<sequence length="233" mass="26430">MKRTYILLCLIFFICKPSLVAESEKPIRVVSVRCLMFCQARDFREVYLHDPLADPGVAGIKAKFKKYLNHERFMLSLKGNLVTVCKEPLLEDPSDKALLQVKIPLSFKRALIVVFPGKTKEAAHRALVLDDSIESFPKGAVKCVNLSKNLMRLTLEGKSLKIKAGKTKVITNPPVNKTNHSSMYAHCFIGNEWHRVGAGLWPHPGNKRVYEFFYHDTESGRMKLKGFKDISPE</sequence>
<feature type="signal peptide" evidence="1">
    <location>
        <begin position="1"/>
        <end position="20"/>
    </location>
</feature>
<dbReference type="EMBL" id="JACBAZ010000003">
    <property type="protein sequence ID" value="NWK55611.1"/>
    <property type="molecule type" value="Genomic_DNA"/>
</dbReference>
<dbReference type="AlphaFoldDB" id="A0A851GIA9"/>
<organism evidence="2 3">
    <name type="scientific">Oceaniferula marina</name>
    <dbReference type="NCBI Taxonomy" id="2748318"/>
    <lineage>
        <taxon>Bacteria</taxon>
        <taxon>Pseudomonadati</taxon>
        <taxon>Verrucomicrobiota</taxon>
        <taxon>Verrucomicrobiia</taxon>
        <taxon>Verrucomicrobiales</taxon>
        <taxon>Verrucomicrobiaceae</taxon>
        <taxon>Oceaniferula</taxon>
    </lineage>
</organism>
<comment type="caution">
    <text evidence="2">The sequence shown here is derived from an EMBL/GenBank/DDBJ whole genome shotgun (WGS) entry which is preliminary data.</text>
</comment>
<protein>
    <submittedName>
        <fullName evidence="2">Uncharacterized protein</fullName>
    </submittedName>
</protein>
<dbReference type="Proteomes" id="UP000557872">
    <property type="component" value="Unassembled WGS sequence"/>
</dbReference>
<feature type="chain" id="PRO_5032328732" evidence="1">
    <location>
        <begin position="21"/>
        <end position="233"/>
    </location>
</feature>
<dbReference type="RefSeq" id="WP_178932160.1">
    <property type="nucleotide sequence ID" value="NZ_JACBAZ010000003.1"/>
</dbReference>
<name>A0A851GIA9_9BACT</name>
<gene>
    <name evidence="2" type="ORF">HW115_08305</name>
</gene>
<accession>A0A851GIA9</accession>
<keyword evidence="3" id="KW-1185">Reference proteome</keyword>
<evidence type="ECO:0000256" key="1">
    <source>
        <dbReference type="SAM" id="SignalP"/>
    </source>
</evidence>
<evidence type="ECO:0000313" key="2">
    <source>
        <dbReference type="EMBL" id="NWK55611.1"/>
    </source>
</evidence>
<evidence type="ECO:0000313" key="3">
    <source>
        <dbReference type="Proteomes" id="UP000557872"/>
    </source>
</evidence>
<keyword evidence="1" id="KW-0732">Signal</keyword>
<proteinExistence type="predicted"/>
<reference evidence="2 3" key="1">
    <citation type="submission" date="2020-07" db="EMBL/GenBank/DDBJ databases">
        <title>Roseicoccus Jingziensis gen. nov., sp. nov., isolated from coastal seawater.</title>
        <authorList>
            <person name="Feng X."/>
        </authorList>
    </citation>
    <scope>NUCLEOTIDE SEQUENCE [LARGE SCALE GENOMIC DNA]</scope>
    <source>
        <strain evidence="2 3">N1E253</strain>
    </source>
</reference>